<dbReference type="InterPro" id="IPR052700">
    <property type="entry name" value="Carb_kinase_PfkB-like"/>
</dbReference>
<comment type="caution">
    <text evidence="4">The sequence shown here is derived from an EMBL/GenBank/DDBJ whole genome shotgun (WGS) entry which is preliminary data.</text>
</comment>
<evidence type="ECO:0000256" key="1">
    <source>
        <dbReference type="ARBA" id="ARBA00010688"/>
    </source>
</evidence>
<accession>A0A438IFS5</accession>
<comment type="similarity">
    <text evidence="1">Belongs to the carbohydrate kinase PfkB family.</text>
</comment>
<protein>
    <submittedName>
        <fullName evidence="4">Uncharacterized protein</fullName>
    </submittedName>
</protein>
<name>A0A438IFS5_VITVI</name>
<evidence type="ECO:0000313" key="4">
    <source>
        <dbReference type="EMBL" id="RVW95527.1"/>
    </source>
</evidence>
<dbReference type="Proteomes" id="UP000288805">
    <property type="component" value="Unassembled WGS sequence"/>
</dbReference>
<evidence type="ECO:0000313" key="5">
    <source>
        <dbReference type="Proteomes" id="UP000288805"/>
    </source>
</evidence>
<dbReference type="Gene3D" id="3.40.1190.20">
    <property type="match status" value="1"/>
</dbReference>
<dbReference type="InterPro" id="IPR029056">
    <property type="entry name" value="Ribokinase-like"/>
</dbReference>
<dbReference type="AlphaFoldDB" id="A0A438IFS5"/>
<dbReference type="SUPFAM" id="SSF53613">
    <property type="entry name" value="Ribokinase-like"/>
    <property type="match status" value="1"/>
</dbReference>
<organism evidence="4 5">
    <name type="scientific">Vitis vinifera</name>
    <name type="common">Grape</name>
    <dbReference type="NCBI Taxonomy" id="29760"/>
    <lineage>
        <taxon>Eukaryota</taxon>
        <taxon>Viridiplantae</taxon>
        <taxon>Streptophyta</taxon>
        <taxon>Embryophyta</taxon>
        <taxon>Tracheophyta</taxon>
        <taxon>Spermatophyta</taxon>
        <taxon>Magnoliopsida</taxon>
        <taxon>eudicotyledons</taxon>
        <taxon>Gunneridae</taxon>
        <taxon>Pentapetalae</taxon>
        <taxon>rosids</taxon>
        <taxon>Vitales</taxon>
        <taxon>Vitaceae</taxon>
        <taxon>Viteae</taxon>
        <taxon>Vitis</taxon>
    </lineage>
</organism>
<sequence length="100" mass="11043">MGFSGVNLSALRIKKGPTAQCVCLVDALGNRTMRPCLSSAVKIQLHAAFLAEELTKEDFKGVKWLVMRYGIYNLEVIHAAVRMAKQEGIFVSLDLANFEV</sequence>
<reference evidence="4 5" key="1">
    <citation type="journal article" date="2018" name="PLoS Genet.">
        <title>Population sequencing reveals clonal diversity and ancestral inbreeding in the grapevine cultivar Chardonnay.</title>
        <authorList>
            <person name="Roach M.J."/>
            <person name="Johnson D.L."/>
            <person name="Bohlmann J."/>
            <person name="van Vuuren H.J."/>
            <person name="Jones S.J."/>
            <person name="Pretorius I.S."/>
            <person name="Schmidt S.A."/>
            <person name="Borneman A.R."/>
        </authorList>
    </citation>
    <scope>NUCLEOTIDE SEQUENCE [LARGE SCALE GENOMIC DNA]</scope>
    <source>
        <strain evidence="5">cv. Chardonnay</strain>
        <tissue evidence="4">Leaf</tissue>
    </source>
</reference>
<evidence type="ECO:0000256" key="3">
    <source>
        <dbReference type="ARBA" id="ARBA00022777"/>
    </source>
</evidence>
<dbReference type="PANTHER" id="PTHR43320:SF1">
    <property type="entry name" value="OS01G0105900 PROTEIN"/>
    <property type="match status" value="1"/>
</dbReference>
<evidence type="ECO:0000256" key="2">
    <source>
        <dbReference type="ARBA" id="ARBA00022679"/>
    </source>
</evidence>
<keyword evidence="3" id="KW-0418">Kinase</keyword>
<proteinExistence type="inferred from homology"/>
<dbReference type="PANTHER" id="PTHR43320">
    <property type="entry name" value="SUGAR KINASE"/>
    <property type="match status" value="1"/>
</dbReference>
<gene>
    <name evidence="4" type="ORF">CK203_039147</name>
</gene>
<dbReference type="EMBL" id="QGNW01000113">
    <property type="protein sequence ID" value="RVW95527.1"/>
    <property type="molecule type" value="Genomic_DNA"/>
</dbReference>
<keyword evidence="2" id="KW-0808">Transferase</keyword>
<dbReference type="GO" id="GO:0016301">
    <property type="term" value="F:kinase activity"/>
    <property type="evidence" value="ECO:0007669"/>
    <property type="project" value="UniProtKB-KW"/>
</dbReference>